<accession>A0A4C1V8W1</accession>
<keyword evidence="2" id="KW-1185">Reference proteome</keyword>
<organism evidence="1 2">
    <name type="scientific">Eumeta variegata</name>
    <name type="common">Bagworm moth</name>
    <name type="synonym">Eumeta japonica</name>
    <dbReference type="NCBI Taxonomy" id="151549"/>
    <lineage>
        <taxon>Eukaryota</taxon>
        <taxon>Metazoa</taxon>
        <taxon>Ecdysozoa</taxon>
        <taxon>Arthropoda</taxon>
        <taxon>Hexapoda</taxon>
        <taxon>Insecta</taxon>
        <taxon>Pterygota</taxon>
        <taxon>Neoptera</taxon>
        <taxon>Endopterygota</taxon>
        <taxon>Lepidoptera</taxon>
        <taxon>Glossata</taxon>
        <taxon>Ditrysia</taxon>
        <taxon>Tineoidea</taxon>
        <taxon>Psychidae</taxon>
        <taxon>Oiketicinae</taxon>
        <taxon>Eumeta</taxon>
    </lineage>
</organism>
<evidence type="ECO:0000313" key="2">
    <source>
        <dbReference type="Proteomes" id="UP000299102"/>
    </source>
</evidence>
<dbReference type="AlphaFoldDB" id="A0A4C1V8W1"/>
<protein>
    <submittedName>
        <fullName evidence="1">Uncharacterized protein</fullName>
    </submittedName>
</protein>
<name>A0A4C1V8W1_EUMVA</name>
<dbReference type="Proteomes" id="UP000299102">
    <property type="component" value="Unassembled WGS sequence"/>
</dbReference>
<sequence length="109" mass="12702">MLEIPQKIAYARKVGYLWFHKDYPTPTIVIIVRAMKKVMYAVFFKVQAWPKPLNKKGDNTLIQIRILSKGVSGRRWLTSSTPRAGLLDQREFLPAPTLVWAEHYGMNWN</sequence>
<proteinExistence type="predicted"/>
<reference evidence="1 2" key="1">
    <citation type="journal article" date="2019" name="Commun. Biol.">
        <title>The bagworm genome reveals a unique fibroin gene that provides high tensile strength.</title>
        <authorList>
            <person name="Kono N."/>
            <person name="Nakamura H."/>
            <person name="Ohtoshi R."/>
            <person name="Tomita M."/>
            <person name="Numata K."/>
            <person name="Arakawa K."/>
        </authorList>
    </citation>
    <scope>NUCLEOTIDE SEQUENCE [LARGE SCALE GENOMIC DNA]</scope>
</reference>
<gene>
    <name evidence="1" type="ORF">EVAR_28461_1</name>
</gene>
<evidence type="ECO:0000313" key="1">
    <source>
        <dbReference type="EMBL" id="GBP34996.1"/>
    </source>
</evidence>
<comment type="caution">
    <text evidence="1">The sequence shown here is derived from an EMBL/GenBank/DDBJ whole genome shotgun (WGS) entry which is preliminary data.</text>
</comment>
<dbReference type="EMBL" id="BGZK01000297">
    <property type="protein sequence ID" value="GBP34996.1"/>
    <property type="molecule type" value="Genomic_DNA"/>
</dbReference>